<comment type="caution">
    <text evidence="5">The sequence shown here is derived from an EMBL/GenBank/DDBJ whole genome shotgun (WGS) entry which is preliminary data.</text>
</comment>
<dbReference type="SMART" id="SM00354">
    <property type="entry name" value="HTH_LACI"/>
    <property type="match status" value="1"/>
</dbReference>
<dbReference type="SUPFAM" id="SSF47413">
    <property type="entry name" value="lambda repressor-like DNA-binding domains"/>
    <property type="match status" value="1"/>
</dbReference>
<evidence type="ECO:0000256" key="2">
    <source>
        <dbReference type="ARBA" id="ARBA00023125"/>
    </source>
</evidence>
<dbReference type="InterPro" id="IPR010982">
    <property type="entry name" value="Lambda_DNA-bd_dom_sf"/>
</dbReference>
<dbReference type="InterPro" id="IPR046335">
    <property type="entry name" value="LacI/GalR-like_sensor"/>
</dbReference>
<feature type="domain" description="HTH lacI-type" evidence="4">
    <location>
        <begin position="2"/>
        <end position="56"/>
    </location>
</feature>
<dbReference type="Gene3D" id="1.10.260.40">
    <property type="entry name" value="lambda repressor-like DNA-binding domains"/>
    <property type="match status" value="1"/>
</dbReference>
<dbReference type="Pfam" id="PF00356">
    <property type="entry name" value="LacI"/>
    <property type="match status" value="1"/>
</dbReference>
<dbReference type="Gene3D" id="3.40.50.2300">
    <property type="match status" value="2"/>
</dbReference>
<dbReference type="Proteomes" id="UP000824031">
    <property type="component" value="Unassembled WGS sequence"/>
</dbReference>
<evidence type="ECO:0000256" key="1">
    <source>
        <dbReference type="ARBA" id="ARBA00023015"/>
    </source>
</evidence>
<organism evidence="5 6">
    <name type="scientific">Candidatus Gemmiger excrementavium</name>
    <dbReference type="NCBI Taxonomy" id="2838608"/>
    <lineage>
        <taxon>Bacteria</taxon>
        <taxon>Bacillati</taxon>
        <taxon>Bacillota</taxon>
        <taxon>Clostridia</taxon>
        <taxon>Eubacteriales</taxon>
        <taxon>Gemmiger</taxon>
    </lineage>
</organism>
<dbReference type="GO" id="GO:0000976">
    <property type="term" value="F:transcription cis-regulatory region binding"/>
    <property type="evidence" value="ECO:0007669"/>
    <property type="project" value="TreeGrafter"/>
</dbReference>
<evidence type="ECO:0000313" key="6">
    <source>
        <dbReference type="Proteomes" id="UP000824031"/>
    </source>
</evidence>
<dbReference type="PANTHER" id="PTHR30146:SF109">
    <property type="entry name" value="HTH-TYPE TRANSCRIPTIONAL REGULATOR GALS"/>
    <property type="match status" value="1"/>
</dbReference>
<proteinExistence type="predicted"/>
<keyword evidence="1" id="KW-0805">Transcription regulation</keyword>
<accession>A0A9D2F0F4</accession>
<dbReference type="InterPro" id="IPR000843">
    <property type="entry name" value="HTH_LacI"/>
</dbReference>
<evidence type="ECO:0000313" key="5">
    <source>
        <dbReference type="EMBL" id="HIZ47338.1"/>
    </source>
</evidence>
<dbReference type="CDD" id="cd06267">
    <property type="entry name" value="PBP1_LacI_sugar_binding-like"/>
    <property type="match status" value="1"/>
</dbReference>
<reference evidence="5" key="2">
    <citation type="submission" date="2021-04" db="EMBL/GenBank/DDBJ databases">
        <authorList>
            <person name="Gilroy R."/>
        </authorList>
    </citation>
    <scope>NUCLEOTIDE SEQUENCE</scope>
    <source>
        <strain evidence="5">3436</strain>
    </source>
</reference>
<keyword evidence="2" id="KW-0238">DNA-binding</keyword>
<dbReference type="AlphaFoldDB" id="A0A9D2F0F4"/>
<dbReference type="InterPro" id="IPR028082">
    <property type="entry name" value="Peripla_BP_I"/>
</dbReference>
<evidence type="ECO:0000259" key="4">
    <source>
        <dbReference type="PROSITE" id="PS50932"/>
    </source>
</evidence>
<sequence length="334" mass="37194">MVTIQDIAEKLNISKGTVSKALNGAPDVSENLRKSILETAVEMGYSRTKHKRDAKRLCVFIENMSCREPNDFGYDIIVGFRKMAEPSGYVVEVVPLDAKMQKQTPYDEYMLQHNYAGALLLGLSLSDLWLRQLQTAHTPAVLLDNYIRANPYTCYMGVDNAEGMDLAVAHLRSLGHRRIGYLSGGLGSYVNQSRYTAFFHALRKNDLPDDPHLAGSDYFFSECLQKHLPALLQQKVTAIICSHDLLAHTVMLHCLERGIRIPQDLSIIGFDDLPLCAYTIPPMTTIRQDRTQLGKSGFYALSSLMDGVSISTLLLHAQLTVRQSTAAPGETTQK</sequence>
<protein>
    <submittedName>
        <fullName evidence="5">LacI family transcriptional regulator</fullName>
    </submittedName>
</protein>
<evidence type="ECO:0000256" key="3">
    <source>
        <dbReference type="ARBA" id="ARBA00023163"/>
    </source>
</evidence>
<dbReference type="CDD" id="cd01392">
    <property type="entry name" value="HTH_LacI"/>
    <property type="match status" value="1"/>
</dbReference>
<gene>
    <name evidence="5" type="ORF">H9810_01275</name>
</gene>
<dbReference type="PROSITE" id="PS50932">
    <property type="entry name" value="HTH_LACI_2"/>
    <property type="match status" value="1"/>
</dbReference>
<name>A0A9D2F0F4_9FIRM</name>
<reference evidence="5" key="1">
    <citation type="journal article" date="2021" name="PeerJ">
        <title>Extensive microbial diversity within the chicken gut microbiome revealed by metagenomics and culture.</title>
        <authorList>
            <person name="Gilroy R."/>
            <person name="Ravi A."/>
            <person name="Getino M."/>
            <person name="Pursley I."/>
            <person name="Horton D.L."/>
            <person name="Alikhan N.F."/>
            <person name="Baker D."/>
            <person name="Gharbi K."/>
            <person name="Hall N."/>
            <person name="Watson M."/>
            <person name="Adriaenssens E.M."/>
            <person name="Foster-Nyarko E."/>
            <person name="Jarju S."/>
            <person name="Secka A."/>
            <person name="Antonio M."/>
            <person name="Oren A."/>
            <person name="Chaudhuri R.R."/>
            <person name="La Ragione R."/>
            <person name="Hildebrand F."/>
            <person name="Pallen M.J."/>
        </authorList>
    </citation>
    <scope>NUCLEOTIDE SEQUENCE</scope>
    <source>
        <strain evidence="5">3436</strain>
    </source>
</reference>
<keyword evidence="3" id="KW-0804">Transcription</keyword>
<dbReference type="GO" id="GO:0003700">
    <property type="term" value="F:DNA-binding transcription factor activity"/>
    <property type="evidence" value="ECO:0007669"/>
    <property type="project" value="TreeGrafter"/>
</dbReference>
<dbReference type="SUPFAM" id="SSF53822">
    <property type="entry name" value="Periplasmic binding protein-like I"/>
    <property type="match status" value="1"/>
</dbReference>
<dbReference type="EMBL" id="DXBO01000020">
    <property type="protein sequence ID" value="HIZ47338.1"/>
    <property type="molecule type" value="Genomic_DNA"/>
</dbReference>
<dbReference type="Pfam" id="PF13377">
    <property type="entry name" value="Peripla_BP_3"/>
    <property type="match status" value="1"/>
</dbReference>
<dbReference type="PANTHER" id="PTHR30146">
    <property type="entry name" value="LACI-RELATED TRANSCRIPTIONAL REPRESSOR"/>
    <property type="match status" value="1"/>
</dbReference>